<name>C4JRP2_UNCRE</name>
<dbReference type="SMART" id="SM00164">
    <property type="entry name" value="TBC"/>
    <property type="match status" value="1"/>
</dbReference>
<keyword evidence="14" id="KW-1185">Reference proteome</keyword>
<feature type="domain" description="Rab-GAP TBC" evidence="12">
    <location>
        <begin position="352"/>
        <end position="639"/>
    </location>
</feature>
<evidence type="ECO:0000256" key="1">
    <source>
        <dbReference type="ARBA" id="ARBA00004496"/>
    </source>
</evidence>
<evidence type="ECO:0000256" key="10">
    <source>
        <dbReference type="SAM" id="Coils"/>
    </source>
</evidence>
<keyword evidence="7 10" id="KW-0175">Coiled coil</keyword>
<dbReference type="PROSITE" id="PS50086">
    <property type="entry name" value="TBC_RABGAP"/>
    <property type="match status" value="1"/>
</dbReference>
<dbReference type="FunFam" id="1.10.10.750:FF:000003">
    <property type="entry name" value="GTPase activating protein (Evi5)"/>
    <property type="match status" value="1"/>
</dbReference>
<dbReference type="eggNOG" id="KOG1102">
    <property type="taxonomic scope" value="Eukaryota"/>
</dbReference>
<feature type="compositionally biased region" description="Polar residues" evidence="11">
    <location>
        <begin position="176"/>
        <end position="217"/>
    </location>
</feature>
<accession>C4JRP2</accession>
<dbReference type="GO" id="GO:0005737">
    <property type="term" value="C:cytoplasm"/>
    <property type="evidence" value="ECO:0007669"/>
    <property type="project" value="UniProtKB-SubCell"/>
</dbReference>
<protein>
    <recommendedName>
        <fullName evidence="9">GTPase-activating protein GYP5</fullName>
    </recommendedName>
</protein>
<dbReference type="EMBL" id="CH476617">
    <property type="protein sequence ID" value="EEP80289.1"/>
    <property type="molecule type" value="Genomic_DNA"/>
</dbReference>
<evidence type="ECO:0000256" key="9">
    <source>
        <dbReference type="ARBA" id="ARBA00072088"/>
    </source>
</evidence>
<evidence type="ECO:0000256" key="2">
    <source>
        <dbReference type="ARBA" id="ARBA00022448"/>
    </source>
</evidence>
<dbReference type="Proteomes" id="UP000002058">
    <property type="component" value="Unassembled WGS sequence"/>
</dbReference>
<dbReference type="InterPro" id="IPR000195">
    <property type="entry name" value="Rab-GAP-TBC_dom"/>
</dbReference>
<keyword evidence="5" id="KW-0931">ER-Golgi transport</keyword>
<keyword evidence="6" id="KW-0653">Protein transport</keyword>
<organism evidence="13 14">
    <name type="scientific">Uncinocarpus reesii (strain UAMH 1704)</name>
    <dbReference type="NCBI Taxonomy" id="336963"/>
    <lineage>
        <taxon>Eukaryota</taxon>
        <taxon>Fungi</taxon>
        <taxon>Dikarya</taxon>
        <taxon>Ascomycota</taxon>
        <taxon>Pezizomycotina</taxon>
        <taxon>Eurotiomycetes</taxon>
        <taxon>Eurotiomycetidae</taxon>
        <taxon>Onygenales</taxon>
        <taxon>Onygenaceae</taxon>
        <taxon>Uncinocarpus</taxon>
    </lineage>
</organism>
<reference evidence="14" key="1">
    <citation type="journal article" date="2009" name="Genome Res.">
        <title>Comparative genomic analyses of the human fungal pathogens Coccidioides and their relatives.</title>
        <authorList>
            <person name="Sharpton T.J."/>
            <person name="Stajich J.E."/>
            <person name="Rounsley S.D."/>
            <person name="Gardner M.J."/>
            <person name="Wortman J.R."/>
            <person name="Jordar V.S."/>
            <person name="Maiti R."/>
            <person name="Kodira C.D."/>
            <person name="Neafsey D.E."/>
            <person name="Zeng Q."/>
            <person name="Hung C.-Y."/>
            <person name="McMahan C."/>
            <person name="Muszewska A."/>
            <person name="Grynberg M."/>
            <person name="Mandel M.A."/>
            <person name="Kellner E.M."/>
            <person name="Barker B.M."/>
            <person name="Galgiani J.N."/>
            <person name="Orbach M.J."/>
            <person name="Kirkland T.N."/>
            <person name="Cole G.T."/>
            <person name="Henn M.R."/>
            <person name="Birren B.W."/>
            <person name="Taylor J.W."/>
        </authorList>
    </citation>
    <scope>NUCLEOTIDE SEQUENCE [LARGE SCALE GENOMIC DNA]</scope>
    <source>
        <strain evidence="14">UAMH 1704</strain>
    </source>
</reference>
<keyword evidence="4" id="KW-0963">Cytoplasm</keyword>
<dbReference type="PANTHER" id="PTHR47219">
    <property type="entry name" value="RAB GTPASE-ACTIVATING PROTEIN 1-LIKE"/>
    <property type="match status" value="1"/>
</dbReference>
<feature type="compositionally biased region" description="Polar residues" evidence="11">
    <location>
        <begin position="394"/>
        <end position="407"/>
    </location>
</feature>
<keyword evidence="2" id="KW-0813">Transport</keyword>
<dbReference type="InterPro" id="IPR035969">
    <property type="entry name" value="Rab-GAP_TBC_sf"/>
</dbReference>
<dbReference type="Pfam" id="PF23436">
    <property type="entry name" value="RabGap-TBC_2"/>
    <property type="match status" value="1"/>
</dbReference>
<feature type="compositionally biased region" description="Polar residues" evidence="11">
    <location>
        <begin position="139"/>
        <end position="149"/>
    </location>
</feature>
<dbReference type="Gene3D" id="1.10.472.80">
    <property type="entry name" value="Ypt/Rab-GAP domain of gyp1p, domain 3"/>
    <property type="match status" value="1"/>
</dbReference>
<feature type="region of interest" description="Disordered" evidence="11">
    <location>
        <begin position="1"/>
        <end position="239"/>
    </location>
</feature>
<evidence type="ECO:0000256" key="3">
    <source>
        <dbReference type="ARBA" id="ARBA00022468"/>
    </source>
</evidence>
<dbReference type="STRING" id="336963.C4JRP2"/>
<dbReference type="SUPFAM" id="SSF47923">
    <property type="entry name" value="Ypt/Rab-GAP domain of gyp1p"/>
    <property type="match status" value="2"/>
</dbReference>
<evidence type="ECO:0000313" key="14">
    <source>
        <dbReference type="Proteomes" id="UP000002058"/>
    </source>
</evidence>
<dbReference type="FunFam" id="1.10.472.80:FF:000044">
    <property type="entry name" value="GTPase-activating protein GYP5"/>
    <property type="match status" value="1"/>
</dbReference>
<dbReference type="PANTHER" id="PTHR47219:SF9">
    <property type="entry name" value="GTPASE ACTIVATING PROTEIN AND CENTROSOME-ASSOCIATED, ISOFORM B"/>
    <property type="match status" value="1"/>
</dbReference>
<dbReference type="HOGENOM" id="CLU_008177_0_0_1"/>
<evidence type="ECO:0000313" key="13">
    <source>
        <dbReference type="EMBL" id="EEP80289.1"/>
    </source>
</evidence>
<feature type="region of interest" description="Disordered" evidence="11">
    <location>
        <begin position="387"/>
        <end position="444"/>
    </location>
</feature>
<sequence>MVSSAETTDYEADAFEDARDAQDDISTPLSATRSLTDRRLSNGSLPTPKASTFLPGQAPDTPEEPSRDSPEPQSREGTPKKPKQPKSPLLTSHRLSTSSLDDINLTSSKDDEVEVSPTSHTSPPASGPPPLPARDSTHGSRLQGLSASLPSVPWGPPPVNKNLPPQPQQPAAPTRKLTSPFSWLSRGQSAQKESKTVSGNRRYTGASISTTMSNSEVQGRFEGSDGDVGSTESKRQLRNSLKDQFKLLRMREEGAGDEQADGSEEKGGESSPPSASLDVDSTSPQPSPIPSSPLPPTVNPNLAPGTVAGFSASATDAAAPVNWELWQQVVNHGLEALSGANAEELNLAIRRGIPQTIRGVIWQVLADSRSPDLEDVYRELCARGTDKERDRYWSTPSTASINGQANGSLKEKDSSPSSRSSVHSDNSTTATNSTNFPAPSISEKGAEAMIKAQNELEEMRKKKAKEDAAALVKLEKAIRRDLGSRTSYSKYFMSQRNQEALFNVCKAYALYDGGVGYAQGMNFIVMPLLFNVSIGGNGSVIITLIQYQMDDGEAFTLLVKLMNKYGLRNMFIHDMPGLHRHLYQFERLLEDLEPALACHLRRRGVGPQLYATQWFLTLFAYRFPLQLVLRIYDLIFEQGLESAILRFAVAIMRRNVEPLLGMNDMTSLTSFLKEKLFDVYIDKQPSPSSILESGFFGSSGASDKEIYRADIMVEDACAINLTPAMIQTYNSEWEEKTRAEKELASELEGYKHTIATQAARIRSLEEHAEKSDTEHVQIASELVRIKVENEELKDSNESLKGEVAELKMVVDRQPAELEEKLRTEMDRIMKRNIEVQNENRAMEEQMSEMEKDLVEAKMKWAEMSENHEALKQKWSDLRKALDD</sequence>
<evidence type="ECO:0000256" key="4">
    <source>
        <dbReference type="ARBA" id="ARBA00022490"/>
    </source>
</evidence>
<dbReference type="Gene3D" id="1.10.10.750">
    <property type="entry name" value="Ypt/Rab-GAP domain of gyp1p, domain 1"/>
    <property type="match status" value="1"/>
</dbReference>
<comment type="similarity">
    <text evidence="8">Belongs to the GYP5 family.</text>
</comment>
<dbReference type="AlphaFoldDB" id="C4JRP2"/>
<feature type="compositionally biased region" description="Basic and acidic residues" evidence="11">
    <location>
        <begin position="64"/>
        <end position="79"/>
    </location>
</feature>
<dbReference type="RefSeq" id="XP_002584442.1">
    <property type="nucleotide sequence ID" value="XM_002584396.1"/>
</dbReference>
<dbReference type="GO" id="GO:0015031">
    <property type="term" value="P:protein transport"/>
    <property type="evidence" value="ECO:0007669"/>
    <property type="project" value="UniProtKB-KW"/>
</dbReference>
<dbReference type="OrthoDB" id="295078at2759"/>
<dbReference type="InterPro" id="IPR050302">
    <property type="entry name" value="Rab_GAP_TBC_domain"/>
</dbReference>
<dbReference type="GO" id="GO:0005096">
    <property type="term" value="F:GTPase activator activity"/>
    <property type="evidence" value="ECO:0007669"/>
    <property type="project" value="UniProtKB-KW"/>
</dbReference>
<dbReference type="GeneID" id="8439252"/>
<feature type="coiled-coil region" evidence="10">
    <location>
        <begin position="782"/>
        <end position="859"/>
    </location>
</feature>
<dbReference type="InParanoid" id="C4JRP2"/>
<dbReference type="KEGG" id="ure:UREG_05131"/>
<evidence type="ECO:0000256" key="11">
    <source>
        <dbReference type="SAM" id="MobiDB-lite"/>
    </source>
</evidence>
<dbReference type="OMA" id="HDMPGLH"/>
<evidence type="ECO:0000256" key="8">
    <source>
        <dbReference type="ARBA" id="ARBA00061661"/>
    </source>
</evidence>
<keyword evidence="3" id="KW-0343">GTPase activation</keyword>
<feature type="compositionally biased region" description="Polar residues" evidence="11">
    <location>
        <begin position="24"/>
        <end position="34"/>
    </location>
</feature>
<feature type="compositionally biased region" description="Pro residues" evidence="11">
    <location>
        <begin position="153"/>
        <end position="170"/>
    </location>
</feature>
<evidence type="ECO:0000256" key="6">
    <source>
        <dbReference type="ARBA" id="ARBA00022927"/>
    </source>
</evidence>
<dbReference type="GO" id="GO:0016192">
    <property type="term" value="P:vesicle-mediated transport"/>
    <property type="evidence" value="ECO:0007669"/>
    <property type="project" value="UniProtKB-KW"/>
</dbReference>
<dbReference type="Gene3D" id="1.10.8.270">
    <property type="entry name" value="putative rabgap domain of human tbc1 domain family member 14 like domains"/>
    <property type="match status" value="1"/>
</dbReference>
<proteinExistence type="inferred from homology"/>
<feature type="compositionally biased region" description="Pro residues" evidence="11">
    <location>
        <begin position="285"/>
        <end position="298"/>
    </location>
</feature>
<feature type="compositionally biased region" description="Low complexity" evidence="11">
    <location>
        <begin position="415"/>
        <end position="435"/>
    </location>
</feature>
<feature type="region of interest" description="Disordered" evidence="11">
    <location>
        <begin position="253"/>
        <end position="302"/>
    </location>
</feature>
<dbReference type="VEuPathDB" id="FungiDB:UREG_05131"/>
<evidence type="ECO:0000256" key="5">
    <source>
        <dbReference type="ARBA" id="ARBA00022892"/>
    </source>
</evidence>
<comment type="subcellular location">
    <subcellularLocation>
        <location evidence="1">Cytoplasm</location>
    </subcellularLocation>
</comment>
<gene>
    <name evidence="13" type="ORF">UREG_05131</name>
</gene>
<feature type="compositionally biased region" description="Low complexity" evidence="11">
    <location>
        <begin position="86"/>
        <end position="100"/>
    </location>
</feature>
<evidence type="ECO:0000256" key="7">
    <source>
        <dbReference type="ARBA" id="ARBA00023054"/>
    </source>
</evidence>
<evidence type="ECO:0000259" key="12">
    <source>
        <dbReference type="PROSITE" id="PS50086"/>
    </source>
</evidence>